<protein>
    <submittedName>
        <fullName evidence="2">Uncharacterized protein</fullName>
    </submittedName>
</protein>
<accession>A0AAE1SC45</accession>
<reference evidence="2" key="1">
    <citation type="submission" date="2023-12" db="EMBL/GenBank/DDBJ databases">
        <title>Genome assembly of Anisodus tanguticus.</title>
        <authorList>
            <person name="Wang Y.-J."/>
        </authorList>
    </citation>
    <scope>NUCLEOTIDE SEQUENCE</scope>
    <source>
        <strain evidence="2">KB-2021</strain>
        <tissue evidence="2">Leaf</tissue>
    </source>
</reference>
<sequence>MVDETNLTEQSTMEMDGEQSNNNANATNKSHWSSKATRDVRDAFIVQGEAQLNYNLSMEEPSAPILGKPKLNRNRTVPAAAKFFSSSSKKVTSEDNFRANAQLKEGKKASKIHPIFNSLYCSIQKSSPVAKPAIDAGIQATLAYFP</sequence>
<evidence type="ECO:0000313" key="2">
    <source>
        <dbReference type="EMBL" id="KAK4367006.1"/>
    </source>
</evidence>
<name>A0AAE1SC45_9SOLA</name>
<dbReference type="EMBL" id="JAVYJV010000007">
    <property type="protein sequence ID" value="KAK4367006.1"/>
    <property type="molecule type" value="Genomic_DNA"/>
</dbReference>
<evidence type="ECO:0000313" key="3">
    <source>
        <dbReference type="Proteomes" id="UP001291623"/>
    </source>
</evidence>
<dbReference type="AlphaFoldDB" id="A0AAE1SC45"/>
<organism evidence="2 3">
    <name type="scientific">Anisodus tanguticus</name>
    <dbReference type="NCBI Taxonomy" id="243964"/>
    <lineage>
        <taxon>Eukaryota</taxon>
        <taxon>Viridiplantae</taxon>
        <taxon>Streptophyta</taxon>
        <taxon>Embryophyta</taxon>
        <taxon>Tracheophyta</taxon>
        <taxon>Spermatophyta</taxon>
        <taxon>Magnoliopsida</taxon>
        <taxon>eudicotyledons</taxon>
        <taxon>Gunneridae</taxon>
        <taxon>Pentapetalae</taxon>
        <taxon>asterids</taxon>
        <taxon>lamiids</taxon>
        <taxon>Solanales</taxon>
        <taxon>Solanaceae</taxon>
        <taxon>Solanoideae</taxon>
        <taxon>Hyoscyameae</taxon>
        <taxon>Anisodus</taxon>
    </lineage>
</organism>
<dbReference type="Proteomes" id="UP001291623">
    <property type="component" value="Unassembled WGS sequence"/>
</dbReference>
<keyword evidence="3" id="KW-1185">Reference proteome</keyword>
<proteinExistence type="predicted"/>
<evidence type="ECO:0000256" key="1">
    <source>
        <dbReference type="SAM" id="MobiDB-lite"/>
    </source>
</evidence>
<gene>
    <name evidence="2" type="ORF">RND71_014886</name>
</gene>
<feature type="region of interest" description="Disordered" evidence="1">
    <location>
        <begin position="1"/>
        <end position="35"/>
    </location>
</feature>
<comment type="caution">
    <text evidence="2">The sequence shown here is derived from an EMBL/GenBank/DDBJ whole genome shotgun (WGS) entry which is preliminary data.</text>
</comment>